<dbReference type="PANTHER" id="PTHR21666">
    <property type="entry name" value="PEPTIDASE-RELATED"/>
    <property type="match status" value="1"/>
</dbReference>
<dbReference type="PANTHER" id="PTHR21666:SF285">
    <property type="entry name" value="M23 FAMILY METALLOPEPTIDASE"/>
    <property type="match status" value="1"/>
</dbReference>
<dbReference type="InterPro" id="IPR050570">
    <property type="entry name" value="Cell_wall_metabolism_enzyme"/>
</dbReference>
<feature type="domain" description="M23ase beta-sheet core" evidence="1">
    <location>
        <begin position="50"/>
        <end position="116"/>
    </location>
</feature>
<evidence type="ECO:0000313" key="3">
    <source>
        <dbReference type="Proteomes" id="UP000641454"/>
    </source>
</evidence>
<dbReference type="Pfam" id="PF01551">
    <property type="entry name" value="Peptidase_M23"/>
    <property type="match status" value="2"/>
</dbReference>
<protein>
    <submittedName>
        <fullName evidence="2">M23 family metallopeptidase</fullName>
    </submittedName>
</protein>
<dbReference type="InterPro" id="IPR016047">
    <property type="entry name" value="M23ase_b-sheet_dom"/>
</dbReference>
<dbReference type="SUPFAM" id="SSF51261">
    <property type="entry name" value="Duplicated hybrid motif"/>
    <property type="match status" value="1"/>
</dbReference>
<sequence>MYIMRFLYCFLLVSGVVLGQNEYPKDYFGQPLDVPMQLSGNFGELRPNHFHAGFDFKTLQREGLEVHAVAEGYVSRIKISTFGNGKAIYITHPNGYTSVYCHLQQAVGEVGAYVDQAHYKDQAFEIELFLKPNVLQVKKGQTIALSGNTGSSEGPHLHFEFRDSKTEKIINPLLFGFDSGIKDTKKPLISALYVYPLDGKSVANQSKRPLLLNLSLQKDGSYLANKVVASGKIGFGITADDYDNVSFNKNGVYCVQSYLNGKPNFGYQFDTYSFDEMRYINALIDYPKYKKTSQRVQKLFMVNPYDLSIIKTDQSHGVITVAPNLTSVCRIEVSDFFGNKSIVSVPISYDGAAAIVDKETVVSNYFVKVNKDNIFAKDNMTVFFPAGTFFEDFEMNFNVKDGVLYLQDDSVPVFSSFTVSIESDQYADADKSKVYIADIDSRGRSGYNTTAVKGNLYSTKTRSLGKYLLKTDTTAPSVAIVSSIEGKWISSQKTIQLAIADYGSGIKSYNGYLNGAWVLFEYDNKTRKITYTFKDNQVNEGANDLKVVVADNVGNSTTFETHFFRSQK</sequence>
<dbReference type="Gene3D" id="2.60.40.10">
    <property type="entry name" value="Immunoglobulins"/>
    <property type="match status" value="1"/>
</dbReference>
<dbReference type="Proteomes" id="UP000641454">
    <property type="component" value="Unassembled WGS sequence"/>
</dbReference>
<evidence type="ECO:0000259" key="1">
    <source>
        <dbReference type="Pfam" id="PF01551"/>
    </source>
</evidence>
<keyword evidence="3" id="KW-1185">Reference proteome</keyword>
<reference evidence="2 3" key="1">
    <citation type="submission" date="2020-08" db="EMBL/GenBank/DDBJ databases">
        <title>Description of novel Flavobacterium F-392 isolate.</title>
        <authorList>
            <person name="Saticioglu I.B."/>
            <person name="Duman M."/>
            <person name="Altun S."/>
        </authorList>
    </citation>
    <scope>NUCLEOTIDE SEQUENCE [LARGE SCALE GENOMIC DNA]</scope>
    <source>
        <strain evidence="2 3">F-392</strain>
    </source>
</reference>
<feature type="domain" description="M23ase beta-sheet core" evidence="1">
    <location>
        <begin position="136"/>
        <end position="165"/>
    </location>
</feature>
<dbReference type="CDD" id="cd12797">
    <property type="entry name" value="M23_peptidase"/>
    <property type="match status" value="1"/>
</dbReference>
<dbReference type="EMBL" id="JACRUL010000007">
    <property type="protein sequence ID" value="MBC5843839.1"/>
    <property type="molecule type" value="Genomic_DNA"/>
</dbReference>
<dbReference type="GO" id="GO:0004222">
    <property type="term" value="F:metalloendopeptidase activity"/>
    <property type="evidence" value="ECO:0007669"/>
    <property type="project" value="TreeGrafter"/>
</dbReference>
<dbReference type="Gene3D" id="2.70.70.10">
    <property type="entry name" value="Glucose Permease (Domain IIA)"/>
    <property type="match status" value="1"/>
</dbReference>
<dbReference type="InterPro" id="IPR013783">
    <property type="entry name" value="Ig-like_fold"/>
</dbReference>
<accession>A0A923SFJ2</accession>
<dbReference type="InterPro" id="IPR011055">
    <property type="entry name" value="Dup_hybrid_motif"/>
</dbReference>
<evidence type="ECO:0000313" key="2">
    <source>
        <dbReference type="EMBL" id="MBC5843839.1"/>
    </source>
</evidence>
<comment type="caution">
    <text evidence="2">The sequence shown here is derived from an EMBL/GenBank/DDBJ whole genome shotgun (WGS) entry which is preliminary data.</text>
</comment>
<proteinExistence type="predicted"/>
<name>A0A923SFJ2_9FLAO</name>
<organism evidence="2 3">
    <name type="scientific">Flavobacterium muglaense</name>
    <dbReference type="NCBI Taxonomy" id="2764716"/>
    <lineage>
        <taxon>Bacteria</taxon>
        <taxon>Pseudomonadati</taxon>
        <taxon>Bacteroidota</taxon>
        <taxon>Flavobacteriia</taxon>
        <taxon>Flavobacteriales</taxon>
        <taxon>Flavobacteriaceae</taxon>
        <taxon>Flavobacterium</taxon>
    </lineage>
</organism>
<gene>
    <name evidence="2" type="ORF">H8R25_05245</name>
</gene>
<dbReference type="AlphaFoldDB" id="A0A923SFJ2"/>